<organism evidence="7 8">
    <name type="scientific">Ectobacillus antri</name>
    <dbReference type="NCBI Taxonomy" id="2486280"/>
    <lineage>
        <taxon>Bacteria</taxon>
        <taxon>Bacillati</taxon>
        <taxon>Bacillota</taxon>
        <taxon>Bacilli</taxon>
        <taxon>Bacillales</taxon>
        <taxon>Bacillaceae</taxon>
        <taxon>Ectobacillus</taxon>
    </lineage>
</organism>
<dbReference type="EC" id="5.4.4.2" evidence="3"/>
<dbReference type="PANTHER" id="PTHR42839">
    <property type="entry name" value="ISOCHORISMATE SYNTHASE ENTC"/>
    <property type="match status" value="1"/>
</dbReference>
<dbReference type="InterPro" id="IPR005801">
    <property type="entry name" value="ADC_synthase"/>
</dbReference>
<dbReference type="Proteomes" id="UP001218246">
    <property type="component" value="Unassembled WGS sequence"/>
</dbReference>
<comment type="similarity">
    <text evidence="2">Belongs to the isochorismate synthase family.</text>
</comment>
<dbReference type="InterPro" id="IPR015890">
    <property type="entry name" value="Chorismate_C"/>
</dbReference>
<dbReference type="SUPFAM" id="SSF56322">
    <property type="entry name" value="ADC synthase"/>
    <property type="match status" value="1"/>
</dbReference>
<proteinExistence type="inferred from homology"/>
<dbReference type="NCBIfam" id="TIGR00543">
    <property type="entry name" value="isochor_syn"/>
    <property type="match status" value="1"/>
</dbReference>
<dbReference type="InterPro" id="IPR004561">
    <property type="entry name" value="IsoChor_synthase"/>
</dbReference>
<evidence type="ECO:0000259" key="6">
    <source>
        <dbReference type="Pfam" id="PF00425"/>
    </source>
</evidence>
<comment type="caution">
    <text evidence="7">The sequence shown here is derived from an EMBL/GenBank/DDBJ whole genome shotgun (WGS) entry which is preliminary data.</text>
</comment>
<name>A0ABT6H378_9BACI</name>
<accession>A0ABT6H378</accession>
<dbReference type="RefSeq" id="WP_124564413.1">
    <property type="nucleotide sequence ID" value="NZ_JARRRY010000002.1"/>
</dbReference>
<dbReference type="InterPro" id="IPR019999">
    <property type="entry name" value="Anth_synth_I-like"/>
</dbReference>
<evidence type="ECO:0000256" key="3">
    <source>
        <dbReference type="ARBA" id="ARBA00012824"/>
    </source>
</evidence>
<keyword evidence="4 7" id="KW-0413">Isomerase</keyword>
<protein>
    <recommendedName>
        <fullName evidence="3">isochorismate synthase</fullName>
        <ecNumber evidence="3">5.4.4.2</ecNumber>
    </recommendedName>
    <alternativeName>
        <fullName evidence="5">Isochorismate mutase</fullName>
    </alternativeName>
</protein>
<evidence type="ECO:0000256" key="1">
    <source>
        <dbReference type="ARBA" id="ARBA00000799"/>
    </source>
</evidence>
<keyword evidence="8" id="KW-1185">Reference proteome</keyword>
<evidence type="ECO:0000313" key="7">
    <source>
        <dbReference type="EMBL" id="MDG5753475.1"/>
    </source>
</evidence>
<dbReference type="EMBL" id="JARULN010000003">
    <property type="protein sequence ID" value="MDG5753475.1"/>
    <property type="molecule type" value="Genomic_DNA"/>
</dbReference>
<evidence type="ECO:0000256" key="5">
    <source>
        <dbReference type="ARBA" id="ARBA00041564"/>
    </source>
</evidence>
<feature type="domain" description="Chorismate-utilising enzyme C-terminal" evidence="6">
    <location>
        <begin position="198"/>
        <end position="449"/>
    </location>
</feature>
<evidence type="ECO:0000313" key="8">
    <source>
        <dbReference type="Proteomes" id="UP001218246"/>
    </source>
</evidence>
<dbReference type="GO" id="GO:0008909">
    <property type="term" value="F:isochorismate synthase activity"/>
    <property type="evidence" value="ECO:0007669"/>
    <property type="project" value="UniProtKB-EC"/>
</dbReference>
<sequence length="462" mass="52256">MIRTEQQGLHQSLLTALEARMETIISVVKKVEWIDPLFFYAAGKRLGFTERFYWSDTTQRVTIAGVGTAFTIADSSKQRFQNIRAVWDKCLQNMIVHRSSYEFGTGPLLFGGFAFDPLKPRTQLWAEYDDGVMWVPSYMVTLKDGEVWLTTNYVVHTTENAIDLQEKTEEMERKLLQQSKHPLVDAGLSFVWEEEVKPQEWIQSIPIVQEAMNVRDVSKVVLAREMRLRAKNHIDSAAVLQALRIGQPDCYIFALDYKGSCFLGATPERLIRKEADVFTSMCLAGSIGRGKTEQEDYENEEALLHDEKNRTEHAYVVDMIRSVMNALCDEVQIPYEPGLMKTKHLIHLHTPVQGKGDTHLLEMVERLHPTPALGGTPRDEALALIREHEVLDRGFYGAPIGWLDYEGNGEFAVGLRSGLIKGADVSLFAGCGIVSESDPSLEYEETKMKFKPMLTALGGYKL</sequence>
<gene>
    <name evidence="7" type="ORF">P6P90_05730</name>
</gene>
<reference evidence="7 8" key="1">
    <citation type="submission" date="2023-04" db="EMBL/GenBank/DDBJ databases">
        <title>Ectobacillus antri isolated from activated sludge.</title>
        <authorList>
            <person name="Yan P."/>
            <person name="Liu X."/>
        </authorList>
    </citation>
    <scope>NUCLEOTIDE SEQUENCE [LARGE SCALE GENOMIC DNA]</scope>
    <source>
        <strain evidence="7 8">C18H</strain>
    </source>
</reference>
<comment type="catalytic activity">
    <reaction evidence="1">
        <text>chorismate = isochorismate</text>
        <dbReference type="Rhea" id="RHEA:18985"/>
        <dbReference type="ChEBI" id="CHEBI:29748"/>
        <dbReference type="ChEBI" id="CHEBI:29780"/>
        <dbReference type="EC" id="5.4.4.2"/>
    </reaction>
</comment>
<evidence type="ECO:0000256" key="2">
    <source>
        <dbReference type="ARBA" id="ARBA00005297"/>
    </source>
</evidence>
<dbReference type="Gene3D" id="3.60.120.10">
    <property type="entry name" value="Anthranilate synthase"/>
    <property type="match status" value="1"/>
</dbReference>
<dbReference type="PRINTS" id="PR00095">
    <property type="entry name" value="ANTSNTHASEI"/>
</dbReference>
<dbReference type="PANTHER" id="PTHR42839:SF1">
    <property type="entry name" value="ISOCHORISMATE SYNTHASE MENF"/>
    <property type="match status" value="1"/>
</dbReference>
<evidence type="ECO:0000256" key="4">
    <source>
        <dbReference type="ARBA" id="ARBA00023235"/>
    </source>
</evidence>
<dbReference type="Pfam" id="PF00425">
    <property type="entry name" value="Chorismate_bind"/>
    <property type="match status" value="1"/>
</dbReference>